<comment type="caution">
    <text evidence="1">The sequence shown here is derived from an EMBL/GenBank/DDBJ whole genome shotgun (WGS) entry which is preliminary data.</text>
</comment>
<accession>A0A4R6B5B5</accession>
<sequence length="88" mass="9788">MSDTTHLNIAFVPAIENEIDQFLASVGFGFNPSHMRKFARRDALRLSAKTDAELAQLGITRADIPAFVLRHKLPGYAPILRRRALVGD</sequence>
<dbReference type="EMBL" id="SMZO01000002">
    <property type="protein sequence ID" value="TDL91228.1"/>
    <property type="molecule type" value="Genomic_DNA"/>
</dbReference>
<dbReference type="OrthoDB" id="7867799at2"/>
<name>A0A4R6B5B5_9RHOB</name>
<dbReference type="Proteomes" id="UP000294562">
    <property type="component" value="Unassembled WGS sequence"/>
</dbReference>
<protein>
    <recommendedName>
        <fullName evidence="3">DUF1127 domain-containing protein</fullName>
    </recommendedName>
</protein>
<evidence type="ECO:0000313" key="2">
    <source>
        <dbReference type="Proteomes" id="UP000294562"/>
    </source>
</evidence>
<reference evidence="1 2" key="1">
    <citation type="submission" date="2019-03" db="EMBL/GenBank/DDBJ databases">
        <title>Rhodobacteraceae bacterium SM1902, a new member of the family Rhodobacteraceae isolated from Yantai.</title>
        <authorList>
            <person name="Sun Y."/>
        </authorList>
    </citation>
    <scope>NUCLEOTIDE SEQUENCE [LARGE SCALE GENOMIC DNA]</scope>
    <source>
        <strain evidence="1 2">SM1902</strain>
    </source>
</reference>
<gene>
    <name evidence="1" type="ORF">E2L05_01215</name>
</gene>
<dbReference type="AlphaFoldDB" id="A0A4R6B5B5"/>
<dbReference type="RefSeq" id="WP_133341069.1">
    <property type="nucleotide sequence ID" value="NZ_SMZO01000002.1"/>
</dbReference>
<evidence type="ECO:0000313" key="1">
    <source>
        <dbReference type="EMBL" id="TDL91228.1"/>
    </source>
</evidence>
<organism evidence="1 2">
    <name type="scientific">Meridianimarinicoccus aquatilis</name>
    <dbReference type="NCBI Taxonomy" id="2552766"/>
    <lineage>
        <taxon>Bacteria</taxon>
        <taxon>Pseudomonadati</taxon>
        <taxon>Pseudomonadota</taxon>
        <taxon>Alphaproteobacteria</taxon>
        <taxon>Rhodobacterales</taxon>
        <taxon>Paracoccaceae</taxon>
        <taxon>Meridianimarinicoccus</taxon>
    </lineage>
</organism>
<keyword evidence="2" id="KW-1185">Reference proteome</keyword>
<evidence type="ECO:0008006" key="3">
    <source>
        <dbReference type="Google" id="ProtNLM"/>
    </source>
</evidence>
<proteinExistence type="predicted"/>